<proteinExistence type="inferred from homology"/>
<evidence type="ECO:0000256" key="4">
    <source>
        <dbReference type="ARBA" id="ARBA00022692"/>
    </source>
</evidence>
<dbReference type="EMBL" id="AP019309">
    <property type="protein sequence ID" value="BBH26904.1"/>
    <property type="molecule type" value="Genomic_DNA"/>
</dbReference>
<organism evidence="18 19">
    <name type="scientific">Intestinibaculum porci</name>
    <dbReference type="NCBI Taxonomy" id="2487118"/>
    <lineage>
        <taxon>Bacteria</taxon>
        <taxon>Bacillati</taxon>
        <taxon>Bacillota</taxon>
        <taxon>Erysipelotrichia</taxon>
        <taxon>Erysipelotrichales</taxon>
        <taxon>Erysipelotrichaceae</taxon>
        <taxon>Intestinibaculum</taxon>
    </lineage>
</organism>
<keyword evidence="2" id="KW-0328">Glycosyltransferase</keyword>
<feature type="transmembrane region" description="Helical" evidence="17">
    <location>
        <begin position="388"/>
        <end position="409"/>
    </location>
</feature>
<feature type="transmembrane region" description="Helical" evidence="17">
    <location>
        <begin position="325"/>
        <end position="346"/>
    </location>
</feature>
<evidence type="ECO:0000313" key="19">
    <source>
        <dbReference type="Proteomes" id="UP000268059"/>
    </source>
</evidence>
<feature type="transmembrane region" description="Helical" evidence="17">
    <location>
        <begin position="177"/>
        <end position="195"/>
    </location>
</feature>
<dbReference type="Pfam" id="PF01098">
    <property type="entry name" value="FTSW_RODA_SPOVE"/>
    <property type="match status" value="1"/>
</dbReference>
<dbReference type="GO" id="GO:0005886">
    <property type="term" value="C:plasma membrane"/>
    <property type="evidence" value="ECO:0007669"/>
    <property type="project" value="TreeGrafter"/>
</dbReference>
<comment type="subcellular location">
    <subcellularLocation>
        <location evidence="1">Membrane</location>
        <topology evidence="1">Multi-pass membrane protein</topology>
    </subcellularLocation>
</comment>
<comment type="catalytic activity">
    <reaction evidence="15">
        <text>[GlcNAc-(1-&gt;4)-Mur2Ac(oyl-L-Ala-gamma-D-Glu-L-Lys-D-Ala-D-Ala)](n)-di-trans,octa-cis-undecaprenyl diphosphate + beta-D-GlcNAc-(1-&gt;4)-Mur2Ac(oyl-L-Ala-gamma-D-Glu-L-Lys-D-Ala-D-Ala)-di-trans,octa-cis-undecaprenyl diphosphate = [GlcNAc-(1-&gt;4)-Mur2Ac(oyl-L-Ala-gamma-D-Glu-L-Lys-D-Ala-D-Ala)](n+1)-di-trans,octa-cis-undecaprenyl diphosphate + di-trans,octa-cis-undecaprenyl diphosphate + H(+)</text>
        <dbReference type="Rhea" id="RHEA:23708"/>
        <dbReference type="Rhea" id="RHEA-COMP:9602"/>
        <dbReference type="Rhea" id="RHEA-COMP:9603"/>
        <dbReference type="ChEBI" id="CHEBI:15378"/>
        <dbReference type="ChEBI" id="CHEBI:58405"/>
        <dbReference type="ChEBI" id="CHEBI:60033"/>
        <dbReference type="ChEBI" id="CHEBI:78435"/>
        <dbReference type="EC" id="2.4.99.28"/>
    </reaction>
</comment>
<dbReference type="FunCoup" id="A0A3G9JVI5">
    <property type="interactions" value="258"/>
</dbReference>
<feature type="transmembrane region" description="Helical" evidence="17">
    <location>
        <begin position="54"/>
        <end position="76"/>
    </location>
</feature>
<dbReference type="GO" id="GO:0008955">
    <property type="term" value="F:peptidoglycan glycosyltransferase activity"/>
    <property type="evidence" value="ECO:0007669"/>
    <property type="project" value="UniProtKB-EC"/>
</dbReference>
<keyword evidence="5" id="KW-0133">Cell shape</keyword>
<keyword evidence="6" id="KW-0573">Peptidoglycan synthesis</keyword>
<reference evidence="18 19" key="1">
    <citation type="submission" date="2018-11" db="EMBL/GenBank/DDBJ databases">
        <title>Novel Erysipelotrichaceae bacterium isolated from small intestine of a swine.</title>
        <authorList>
            <person name="Kim J.S."/>
            <person name="Choe H."/>
            <person name="Lee Y.R."/>
            <person name="Kim K.M."/>
            <person name="Park D.S."/>
        </authorList>
    </citation>
    <scope>NUCLEOTIDE SEQUENCE [LARGE SCALE GENOMIC DNA]</scope>
    <source>
        <strain evidence="18 19">SG0102</strain>
    </source>
</reference>
<dbReference type="AlphaFoldDB" id="A0A3G9JVI5"/>
<dbReference type="InterPro" id="IPR018365">
    <property type="entry name" value="Cell_cycle_FtsW-rel_CS"/>
</dbReference>
<evidence type="ECO:0000256" key="2">
    <source>
        <dbReference type="ARBA" id="ARBA00022676"/>
    </source>
</evidence>
<keyword evidence="4 17" id="KW-0812">Transmembrane</keyword>
<dbReference type="GO" id="GO:0008360">
    <property type="term" value="P:regulation of cell shape"/>
    <property type="evidence" value="ECO:0007669"/>
    <property type="project" value="UniProtKB-KW"/>
</dbReference>
<evidence type="ECO:0000256" key="8">
    <source>
        <dbReference type="ARBA" id="ARBA00023136"/>
    </source>
</evidence>
<dbReference type="GO" id="GO:0051301">
    <property type="term" value="P:cell division"/>
    <property type="evidence" value="ECO:0007669"/>
    <property type="project" value="UniProtKB-KW"/>
</dbReference>
<dbReference type="KEGG" id="ebm:SG0102_18380"/>
<evidence type="ECO:0000256" key="10">
    <source>
        <dbReference type="ARBA" id="ARBA00033270"/>
    </source>
</evidence>
<dbReference type="EC" id="2.4.99.28" evidence="14"/>
<evidence type="ECO:0000256" key="7">
    <source>
        <dbReference type="ARBA" id="ARBA00022989"/>
    </source>
</evidence>
<name>A0A3G9JVI5_9FIRM</name>
<evidence type="ECO:0000256" key="1">
    <source>
        <dbReference type="ARBA" id="ARBA00004141"/>
    </source>
</evidence>
<dbReference type="RefSeq" id="WP_231999786.1">
    <property type="nucleotide sequence ID" value="NZ_AP019309.1"/>
</dbReference>
<dbReference type="GO" id="GO:0009252">
    <property type="term" value="P:peptidoglycan biosynthetic process"/>
    <property type="evidence" value="ECO:0007669"/>
    <property type="project" value="UniProtKB-KW"/>
</dbReference>
<feature type="transmembrane region" description="Helical" evidence="17">
    <location>
        <begin position="23"/>
        <end position="48"/>
    </location>
</feature>
<dbReference type="PANTHER" id="PTHR30474:SF2">
    <property type="entry name" value="PEPTIDOGLYCAN GLYCOSYLTRANSFERASE FTSW-RELATED"/>
    <property type="match status" value="1"/>
</dbReference>
<feature type="transmembrane region" description="Helical" evidence="17">
    <location>
        <begin position="201"/>
        <end position="219"/>
    </location>
</feature>
<evidence type="ECO:0000256" key="12">
    <source>
        <dbReference type="ARBA" id="ARBA00041185"/>
    </source>
</evidence>
<feature type="transmembrane region" description="Helical" evidence="17">
    <location>
        <begin position="127"/>
        <end position="148"/>
    </location>
</feature>
<evidence type="ECO:0000256" key="5">
    <source>
        <dbReference type="ARBA" id="ARBA00022960"/>
    </source>
</evidence>
<evidence type="ECO:0000256" key="6">
    <source>
        <dbReference type="ARBA" id="ARBA00022984"/>
    </source>
</evidence>
<dbReference type="InParanoid" id="A0A3G9JVI5"/>
<accession>A0A3G9JVI5</accession>
<evidence type="ECO:0000256" key="14">
    <source>
        <dbReference type="ARBA" id="ARBA00044770"/>
    </source>
</evidence>
<dbReference type="GO" id="GO:0015648">
    <property type="term" value="F:lipid-linked peptidoglycan transporter activity"/>
    <property type="evidence" value="ECO:0007669"/>
    <property type="project" value="TreeGrafter"/>
</dbReference>
<evidence type="ECO:0000256" key="15">
    <source>
        <dbReference type="ARBA" id="ARBA00049902"/>
    </source>
</evidence>
<dbReference type="PROSITE" id="PS00428">
    <property type="entry name" value="FTSW_RODA_SPOVE"/>
    <property type="match status" value="1"/>
</dbReference>
<keyword evidence="19" id="KW-1185">Reference proteome</keyword>
<gene>
    <name evidence="18" type="ORF">SG0102_18380</name>
</gene>
<evidence type="ECO:0000256" key="11">
    <source>
        <dbReference type="ARBA" id="ARBA00038053"/>
    </source>
</evidence>
<evidence type="ECO:0000256" key="13">
    <source>
        <dbReference type="ARBA" id="ARBA00041418"/>
    </source>
</evidence>
<keyword evidence="18" id="KW-0132">Cell division</keyword>
<sequence length="431" mass="48047">MDTIMTLIRYIQKWIRRKGTDKGISISAFLLCAFGMVMIGDASVGMAITRGDNYAIINMGKQLVFLLAGGFIYFWIQHKFQVNRSHVRMRNYYYIALILMGICRLWNINGSHAWIKLGPFTIQPSEFMKIALILLYAQILGTELPRIIRKRNEALSKPQAKDPLVRKAVRDRATERIVGKVVAPLFGYGILAFLTCGFYQGDLGSAIIIFGICLTLFFATAERGFKRLKRVAILVIIGGLIFIYFITKMGGAGLLKPHQIARFITWLDPLNDKYIFGTSYQIVNGMVGYSNGGLIGRGFGNSIMKYGYIPEAQNDYISAIIAEEFGLLGMVLLLIPYCVIIYRLFSYAMKMEDRRSKLILIGVASYFFFHLLVNLGGVSGLIPMTGVPLLLVSAGGTSTLAALTALGIAQNIIGKYNRKQMQALAEKEISE</sequence>
<evidence type="ECO:0000256" key="9">
    <source>
        <dbReference type="ARBA" id="ARBA00032370"/>
    </source>
</evidence>
<keyword evidence="3" id="KW-0808">Transferase</keyword>
<protein>
    <recommendedName>
        <fullName evidence="12">Probable peptidoglycan glycosyltransferase FtsW</fullName>
        <ecNumber evidence="14">2.4.99.28</ecNumber>
    </recommendedName>
    <alternativeName>
        <fullName evidence="13">Cell division protein FtsW</fullName>
    </alternativeName>
    <alternativeName>
        <fullName evidence="10">Cell wall polymerase</fullName>
    </alternativeName>
    <alternativeName>
        <fullName evidence="9">Peptidoglycan polymerase</fullName>
    </alternativeName>
</protein>
<comment type="function">
    <text evidence="16">Peptidoglycan polymerase that is essential for cell division.</text>
</comment>
<keyword evidence="8 17" id="KW-0472">Membrane</keyword>
<dbReference type="PANTHER" id="PTHR30474">
    <property type="entry name" value="CELL CYCLE PROTEIN"/>
    <property type="match status" value="1"/>
</dbReference>
<dbReference type="GO" id="GO:0032153">
    <property type="term" value="C:cell division site"/>
    <property type="evidence" value="ECO:0007669"/>
    <property type="project" value="TreeGrafter"/>
</dbReference>
<keyword evidence="7 17" id="KW-1133">Transmembrane helix</keyword>
<evidence type="ECO:0000256" key="16">
    <source>
        <dbReference type="ARBA" id="ARBA00049966"/>
    </source>
</evidence>
<comment type="similarity">
    <text evidence="11">Belongs to the SEDS family. FtsW subfamily.</text>
</comment>
<evidence type="ECO:0000313" key="18">
    <source>
        <dbReference type="EMBL" id="BBH26904.1"/>
    </source>
</evidence>
<feature type="transmembrane region" description="Helical" evidence="17">
    <location>
        <begin position="231"/>
        <end position="247"/>
    </location>
</feature>
<feature type="transmembrane region" description="Helical" evidence="17">
    <location>
        <begin position="358"/>
        <end position="382"/>
    </location>
</feature>
<dbReference type="Proteomes" id="UP000268059">
    <property type="component" value="Chromosome"/>
</dbReference>
<evidence type="ECO:0000256" key="17">
    <source>
        <dbReference type="SAM" id="Phobius"/>
    </source>
</evidence>
<feature type="transmembrane region" description="Helical" evidence="17">
    <location>
        <begin position="92"/>
        <end position="115"/>
    </location>
</feature>
<evidence type="ECO:0000256" key="3">
    <source>
        <dbReference type="ARBA" id="ARBA00022679"/>
    </source>
</evidence>
<dbReference type="InterPro" id="IPR001182">
    <property type="entry name" value="FtsW/RodA"/>
</dbReference>
<keyword evidence="18" id="KW-0131">Cell cycle</keyword>